<dbReference type="PROSITE" id="PS00233">
    <property type="entry name" value="CHIT_BIND_RR_1"/>
    <property type="match status" value="1"/>
</dbReference>
<feature type="signal peptide" evidence="4">
    <location>
        <begin position="1"/>
        <end position="18"/>
    </location>
</feature>
<organism evidence="5 6">
    <name type="scientific">Arctia plantaginis</name>
    <name type="common">Wood tiger moth</name>
    <name type="synonym">Phalaena plantaginis</name>
    <dbReference type="NCBI Taxonomy" id="874455"/>
    <lineage>
        <taxon>Eukaryota</taxon>
        <taxon>Metazoa</taxon>
        <taxon>Ecdysozoa</taxon>
        <taxon>Arthropoda</taxon>
        <taxon>Hexapoda</taxon>
        <taxon>Insecta</taxon>
        <taxon>Pterygota</taxon>
        <taxon>Neoptera</taxon>
        <taxon>Endopterygota</taxon>
        <taxon>Lepidoptera</taxon>
        <taxon>Glossata</taxon>
        <taxon>Ditrysia</taxon>
        <taxon>Noctuoidea</taxon>
        <taxon>Erebidae</taxon>
        <taxon>Arctiinae</taxon>
        <taxon>Arctia</taxon>
    </lineage>
</organism>
<dbReference type="PRINTS" id="PR00947">
    <property type="entry name" value="CUTICLE"/>
</dbReference>
<comment type="caution">
    <text evidence="5">The sequence shown here is derived from an EMBL/GenBank/DDBJ whole genome shotgun (WGS) entry which is preliminary data.</text>
</comment>
<dbReference type="AlphaFoldDB" id="A0A8S1A9D8"/>
<evidence type="ECO:0000256" key="1">
    <source>
        <dbReference type="ARBA" id="ARBA00022460"/>
    </source>
</evidence>
<dbReference type="InterPro" id="IPR000618">
    <property type="entry name" value="Insect_cuticle"/>
</dbReference>
<dbReference type="EMBL" id="CADEBD010000314">
    <property type="protein sequence ID" value="CAB3243179.1"/>
    <property type="molecule type" value="Genomic_DNA"/>
</dbReference>
<keyword evidence="2 4" id="KW-0732">Signal</keyword>
<feature type="chain" id="PRO_5035722322" evidence="4">
    <location>
        <begin position="19"/>
        <end position="183"/>
    </location>
</feature>
<protein>
    <submittedName>
        <fullName evidence="5">Uncharacterized protein</fullName>
    </submittedName>
</protein>
<evidence type="ECO:0000313" key="5">
    <source>
        <dbReference type="EMBL" id="CAB3243179.1"/>
    </source>
</evidence>
<evidence type="ECO:0000256" key="4">
    <source>
        <dbReference type="SAM" id="SignalP"/>
    </source>
</evidence>
<dbReference type="InterPro" id="IPR051217">
    <property type="entry name" value="Insect_Cuticle_Struc_Prot"/>
</dbReference>
<name>A0A8S1A9D8_ARCPL</name>
<sequence>MRNLQVFALATWCAVVQASYIYGGYKGNQAVFSEYSGHGVGLSGYGEHGVPLSVSTAHGVGLIGHTGRGVDLSGTGGYGHYQDQSEYNHGYIKGSGHNSYAKYDFNYAVSDPHTGDHKSQWETREGDVVKGAYSLLEPDGTTRLVEYTADKYGFHPVVKRIGVAKHPQPYYKPHGYSGFNLHH</sequence>
<dbReference type="PROSITE" id="PS51155">
    <property type="entry name" value="CHIT_BIND_RR_2"/>
    <property type="match status" value="1"/>
</dbReference>
<dbReference type="InterPro" id="IPR031311">
    <property type="entry name" value="CHIT_BIND_RR_consensus"/>
</dbReference>
<evidence type="ECO:0000256" key="3">
    <source>
        <dbReference type="PROSITE-ProRule" id="PRU00497"/>
    </source>
</evidence>
<dbReference type="PANTHER" id="PTHR12236:SF95">
    <property type="entry name" value="CUTICULAR PROTEIN 76BD, ISOFORM C-RELATED"/>
    <property type="match status" value="1"/>
</dbReference>
<accession>A0A8S1A9D8</accession>
<dbReference type="GO" id="GO:0042302">
    <property type="term" value="F:structural constituent of cuticle"/>
    <property type="evidence" value="ECO:0007669"/>
    <property type="project" value="UniProtKB-UniRule"/>
</dbReference>
<dbReference type="GO" id="GO:0005615">
    <property type="term" value="C:extracellular space"/>
    <property type="evidence" value="ECO:0007669"/>
    <property type="project" value="TreeGrafter"/>
</dbReference>
<gene>
    <name evidence="5" type="ORF">APLA_LOCUS10258</name>
</gene>
<dbReference type="Proteomes" id="UP000494256">
    <property type="component" value="Unassembled WGS sequence"/>
</dbReference>
<proteinExistence type="predicted"/>
<dbReference type="GO" id="GO:0031012">
    <property type="term" value="C:extracellular matrix"/>
    <property type="evidence" value="ECO:0007669"/>
    <property type="project" value="TreeGrafter"/>
</dbReference>
<reference evidence="5 6" key="1">
    <citation type="submission" date="2020-04" db="EMBL/GenBank/DDBJ databases">
        <authorList>
            <person name="Wallbank WR R."/>
            <person name="Pardo Diaz C."/>
            <person name="Kozak K."/>
            <person name="Martin S."/>
            <person name="Jiggins C."/>
            <person name="Moest M."/>
            <person name="Warren A I."/>
            <person name="Byers J.R.P. K."/>
            <person name="Montejo-Kovacevich G."/>
            <person name="Yen C E."/>
        </authorList>
    </citation>
    <scope>NUCLEOTIDE SEQUENCE [LARGE SCALE GENOMIC DNA]</scope>
</reference>
<evidence type="ECO:0000313" key="6">
    <source>
        <dbReference type="Proteomes" id="UP000494256"/>
    </source>
</evidence>
<dbReference type="PANTHER" id="PTHR12236">
    <property type="entry name" value="STRUCTURAL CONTITUENT OF CUTICLE"/>
    <property type="match status" value="1"/>
</dbReference>
<keyword evidence="1 3" id="KW-0193">Cuticle</keyword>
<evidence type="ECO:0000256" key="2">
    <source>
        <dbReference type="ARBA" id="ARBA00022729"/>
    </source>
</evidence>
<dbReference type="Pfam" id="PF00379">
    <property type="entry name" value="Chitin_bind_4"/>
    <property type="match status" value="1"/>
</dbReference>
<dbReference type="OrthoDB" id="76265at2759"/>